<evidence type="ECO:0000256" key="18">
    <source>
        <dbReference type="ARBA" id="ARBA00044912"/>
    </source>
</evidence>
<feature type="transmembrane region" description="Helical" evidence="27">
    <location>
        <begin position="1851"/>
        <end position="1872"/>
    </location>
</feature>
<accession>A0A7J6LSZ8</accession>
<comment type="function">
    <text evidence="23">Lysosomal dipeptide uniporter that selectively exports lysine, arginine or histidine-containing dipeptides with a net positive charge from the lysosome lumen into the cytosol. Could play a role in a specific type of protein O-glycosylation indirectly regulating macrophages migration and tissue invasion. Also essential for liver homeostasis.</text>
</comment>
<comment type="catalytic activity">
    <reaction evidence="15">
        <text>L-arginyl-L-alpha-amino acid(out) = L-arginyl-L-alpha-amino acid(in)</text>
        <dbReference type="Rhea" id="RHEA:79371"/>
        <dbReference type="ChEBI" id="CHEBI:84315"/>
    </reaction>
</comment>
<evidence type="ECO:0000256" key="20">
    <source>
        <dbReference type="ARBA" id="ARBA00044924"/>
    </source>
</evidence>
<evidence type="ECO:0000256" key="10">
    <source>
        <dbReference type="ARBA" id="ARBA00044881"/>
    </source>
</evidence>
<feature type="coiled-coil region" evidence="25">
    <location>
        <begin position="1017"/>
        <end position="1044"/>
    </location>
</feature>
<evidence type="ECO:0000256" key="9">
    <source>
        <dbReference type="ARBA" id="ARBA00044878"/>
    </source>
</evidence>
<evidence type="ECO:0000256" key="25">
    <source>
        <dbReference type="SAM" id="Coils"/>
    </source>
</evidence>
<dbReference type="PANTHER" id="PTHR23512:SF3">
    <property type="entry name" value="MAJOR FACILITATOR SUPERFAMILY DOMAIN-CONTAINING PROTEIN 1"/>
    <property type="match status" value="1"/>
</dbReference>
<feature type="transmembrane region" description="Helical" evidence="27">
    <location>
        <begin position="1564"/>
        <end position="1585"/>
    </location>
</feature>
<dbReference type="InterPro" id="IPR011701">
    <property type="entry name" value="MFS"/>
</dbReference>
<evidence type="ECO:0000256" key="21">
    <source>
        <dbReference type="ARBA" id="ARBA00044985"/>
    </source>
</evidence>
<evidence type="ECO:0000256" key="7">
    <source>
        <dbReference type="ARBA" id="ARBA00023228"/>
    </source>
</evidence>
<evidence type="ECO:0000256" key="14">
    <source>
        <dbReference type="ARBA" id="ARBA00044898"/>
    </source>
</evidence>
<proteinExistence type="inferred from homology"/>
<keyword evidence="6 27" id="KW-0472">Membrane</keyword>
<comment type="subcellular location">
    <subcellularLocation>
        <location evidence="1">Lysosome membrane</location>
        <topology evidence="1">Multi-pass membrane protein</topology>
    </subcellularLocation>
</comment>
<dbReference type="SUPFAM" id="SSF103473">
    <property type="entry name" value="MFS general substrate transporter"/>
    <property type="match status" value="1"/>
</dbReference>
<feature type="region of interest" description="Disordered" evidence="26">
    <location>
        <begin position="844"/>
        <end position="869"/>
    </location>
</feature>
<evidence type="ECO:0000256" key="8">
    <source>
        <dbReference type="ARBA" id="ARBA00044876"/>
    </source>
</evidence>
<feature type="coiled-coil region" evidence="25">
    <location>
        <begin position="1316"/>
        <end position="1509"/>
    </location>
</feature>
<dbReference type="GO" id="GO:0016757">
    <property type="term" value="F:glycosyltransferase activity"/>
    <property type="evidence" value="ECO:0007669"/>
    <property type="project" value="InterPro"/>
</dbReference>
<comment type="subunit">
    <text evidence="24">Homodimer. Interacts with lysosomal protein GLMP (via lumenal domain); the interaction starts while both proteins are still in the endoplasmic reticulum and is required for stabilization of MFSD1 in lysosomes but has no direct effect on its targeting to lysosomes or transporter activity.</text>
</comment>
<dbReference type="Pfam" id="PF04577">
    <property type="entry name" value="Glyco_transf_61"/>
    <property type="match status" value="1"/>
</dbReference>
<feature type="region of interest" description="Disordered" evidence="26">
    <location>
        <begin position="907"/>
        <end position="942"/>
    </location>
</feature>
<gene>
    <name evidence="29" type="ORF">FOL46_005347</name>
</gene>
<comment type="catalytic activity">
    <reaction evidence="16">
        <text>L-lysyl-L-lysine(out) = L-lysyl-L-lysine(in)</text>
        <dbReference type="Rhea" id="RHEA:79403"/>
        <dbReference type="ChEBI" id="CHEBI:229956"/>
    </reaction>
</comment>
<comment type="catalytic activity">
    <reaction evidence="20">
        <text>L-lysyl-glycine(out) = L-lysyl-glycine(in)</text>
        <dbReference type="Rhea" id="RHEA:79407"/>
        <dbReference type="ChEBI" id="CHEBI:191202"/>
    </reaction>
</comment>
<dbReference type="Pfam" id="PF07690">
    <property type="entry name" value="MFS_1"/>
    <property type="match status" value="1"/>
</dbReference>
<comment type="caution">
    <text evidence="29">The sequence shown here is derived from an EMBL/GenBank/DDBJ whole genome shotgun (WGS) entry which is preliminary data.</text>
</comment>
<dbReference type="EMBL" id="JABANN010000322">
    <property type="protein sequence ID" value="KAF4662363.1"/>
    <property type="molecule type" value="Genomic_DNA"/>
</dbReference>
<evidence type="ECO:0000256" key="2">
    <source>
        <dbReference type="ARBA" id="ARBA00008335"/>
    </source>
</evidence>
<comment type="catalytic activity">
    <reaction evidence="10">
        <text>L-alpha-aminoacyl-L-arginine(out) = L-alpha-aminoacyl-L-arginine(in)</text>
        <dbReference type="Rhea" id="RHEA:79367"/>
        <dbReference type="ChEBI" id="CHEBI:229968"/>
    </reaction>
</comment>
<evidence type="ECO:0000256" key="23">
    <source>
        <dbReference type="ARBA" id="ARBA00045709"/>
    </source>
</evidence>
<keyword evidence="5 27" id="KW-1133">Transmembrane helix</keyword>
<comment type="catalytic activity">
    <reaction evidence="11">
        <text>L-alpha-aminoacyl-L-histidine(out) = L-alpha-aminoacyl-L-histidine(in)</text>
        <dbReference type="Rhea" id="RHEA:79375"/>
        <dbReference type="ChEBI" id="CHEBI:229967"/>
    </reaction>
</comment>
<sequence>GVRPAVPCSGAVQGLSPTALPPLLTSMRDEQSSILVMNGGLLTTITLASATDDDYDVLYNSNLPLAISISKTTIEGFDPGLATCSGVEVRRARAMLDVALKETEHSVTEPLPGHLREAFGTFYVDHTTYGEDCPQGVMASCLIKTEHILQNVLKYSEREAKRDNAAFVFDIWETYYFYKYWLFDIYYDDYDNATAALDAVYQGWPLHSLEIKILRLYRHLWSQTFDTTNYCQCVEGYDYTLTMQGTLDTLLSEVESGRLSLDGLLNTMSDQTHCVRWQRESSEPLFWLQSVKSECVPGALLDFLTCWLYWLNTGHLGAILNIAETMAQLTTLASECLDDDVWAFNSVNTVLYNFARVAKAWGVLPSPVQVRDHTGRVIADAHRDAANVSSLVWLPYPAADAELLSLGGRTTPTKIDLPKACIHNEAVFVQDPIGGLPVELSAATENARVAVPVYPRDQDAATLRWSLRTALVIPMSGFYDNLWHNFHWLLRSFGRLGSLQPSEIRVVLLYVKLIENDMTTLTPRFTTSVGHPHRDLLKEWYGVYGPILSTISDLPPLLFTDRAADACYSTMKWGADDVTNGPAIPSAGALTAKGSLFWGLYAPRPRGLASVSAELAVEASSSFRVARKLREALLGPGFPSSSIGGRKGLRMLIIQRREGDGRIIRNADEVAKQLGAEVMSFSREKPLLEQAKIAGSVNVIIGAHGAALSWMMFAAPPAAVIELVAAEVPTAILTCSGKWNKDRFSIYGGMARLVGVHHICLRMRTRLRNVLSLQDVSGWRSWDIWADYDMIASALRDLRALDDRSQQEDAADIHSMGIGYRASKEQKVPFSEKMLHCYGEISEADAQPSSTEAVEGSENRPPNQIGTELPSSATKSFTRHENAAADSPLGSIISLIELAEEKSETVLEGIRGSGRESSTLTLSTDGQSPPGSVRESARGGDEAKIQARISTLTAELAEKTSLVCELRQKIEDQEHEWLIKMSDAERQGDRKIQTVKRELMAKGERQLKMIDKLLVDKTELTWQCEQLVAELRASERRGEMLREEAEQHLLREAKRLRRRGRSRKQLIYWEFQSWFIEREVAGGFVTQQMVLVEWEATKTKEIKESTIRGLEPEVERILSEGRKEKQCLHFTLSVISHLKFLYHLPLRTQALLDRHREALEAQRAELLAQHSLQIEMKTEAVKKEYESLLMVERDRARRQVTEEAEKWNEQLRLLRSSTQQEIAEVRARAEEERNARDIEFRERLHQARVEEHKRIKEVEVRYEEKLGRVKAAKEGEVKAMKREEQLEREAWMENVRPGGWGSMIMMGQPKIRGKLEDDLRGKAKEIRRECEEERDRQVAVVVDRLSREVVEAEHRAKATAAREWEEQKAGLLNDIAGFRAKVEGLEKEREGSLAVVEKLKGEMETSERELELARESLTLAQQERKDMLLAQEREGGKALVELEGARRESADEREQLRREKAQLEGELAAVRSSTKEKLDEQQIRCDEAIRTLEERVRRMLKRKDEVIEELRGKLTSAEAFAGELDGIVSRQREEIRSLTDSRPPSPSQAPQQRLRHRFSARARLWGVLLVAVLVQFGAHFIKTISPLKAYYAKDPKWSPPIDSLRWGWFQSIGTLPNLILPAVGGVIVDKRWGVKLGVMFFLGVVCIGQFVFFLGTKIHTYWLAMTGRFIAGVGQGCVSSLTGAIAAIYFPNKITFAIGLTESFHSLSGVVSKTTLAPVAELFHGDYSVSILWGLFWCLVSSVVSYWWLKMSKKTRYRQMPQQHVRVKGAAIFRDFRRTLMLPLAFWVVCILHLLFSNAHRVFGHIDADYLRAKYNYSKVESGQSAAITDSLGIILSPVMGLAIDYTGRSAVSLPVILMVAGLIGSLGYYLLSSDLLDSPDIPLFMLSFCNAITPTVLRATVPSAIQGSGALFATAYGCYEVMEAAGVFIGGWMVGLVKTMTGTYQEVVLWFAFSLILAVLLSLTLLVMQSRRGKAAVETGSTTSDEEEGNSILTDRVTMPKKDQPSGIGGHVA</sequence>
<keyword evidence="25" id="KW-0175">Coiled coil</keyword>
<evidence type="ECO:0000256" key="6">
    <source>
        <dbReference type="ARBA" id="ARBA00023136"/>
    </source>
</evidence>
<feature type="transmembrane region" description="Helical" evidence="27">
    <location>
        <begin position="1606"/>
        <end position="1628"/>
    </location>
</feature>
<feature type="transmembrane region" description="Helical" evidence="27">
    <location>
        <begin position="1914"/>
        <end position="1936"/>
    </location>
</feature>
<feature type="compositionally biased region" description="Polar residues" evidence="26">
    <location>
        <begin position="860"/>
        <end position="869"/>
    </location>
</feature>
<dbReference type="InterPro" id="IPR036259">
    <property type="entry name" value="MFS_trans_sf"/>
</dbReference>
<evidence type="ECO:0000256" key="11">
    <source>
        <dbReference type="ARBA" id="ARBA00044884"/>
    </source>
</evidence>
<keyword evidence="3" id="KW-0813">Transport</keyword>
<protein>
    <recommendedName>
        <fullName evidence="21">Lysosomal dipeptide transporter MFSD1</fullName>
    </recommendedName>
    <alternativeName>
        <fullName evidence="22">Major facilitator superfamily domain-containing protein 1</fullName>
    </alternativeName>
</protein>
<feature type="region of interest" description="Disordered" evidence="26">
    <location>
        <begin position="1978"/>
        <end position="2014"/>
    </location>
</feature>
<evidence type="ECO:0000256" key="12">
    <source>
        <dbReference type="ARBA" id="ARBA00044891"/>
    </source>
</evidence>
<feature type="transmembrane region" description="Helical" evidence="27">
    <location>
        <begin position="1948"/>
        <end position="1969"/>
    </location>
</feature>
<evidence type="ECO:0000256" key="1">
    <source>
        <dbReference type="ARBA" id="ARBA00004155"/>
    </source>
</evidence>
<dbReference type="InterPro" id="IPR049625">
    <property type="entry name" value="Glyco_transf_61_cat"/>
</dbReference>
<feature type="transmembrane region" description="Helical" evidence="27">
    <location>
        <begin position="1634"/>
        <end position="1655"/>
    </location>
</feature>
<keyword evidence="7" id="KW-0458">Lysosome</keyword>
<feature type="compositionally biased region" description="Polar residues" evidence="26">
    <location>
        <begin position="915"/>
        <end position="930"/>
    </location>
</feature>
<evidence type="ECO:0000256" key="27">
    <source>
        <dbReference type="SAM" id="Phobius"/>
    </source>
</evidence>
<evidence type="ECO:0000256" key="16">
    <source>
        <dbReference type="ARBA" id="ARBA00044900"/>
    </source>
</evidence>
<name>A0A7J6LSZ8_PEROL</name>
<dbReference type="InterPro" id="IPR052187">
    <property type="entry name" value="MFSD1"/>
</dbReference>
<evidence type="ECO:0000313" key="30">
    <source>
        <dbReference type="Proteomes" id="UP000572268"/>
    </source>
</evidence>
<feature type="domain" description="Glycosyltransferase 61 catalytic" evidence="28">
    <location>
        <begin position="647"/>
        <end position="721"/>
    </location>
</feature>
<comment type="catalytic activity">
    <reaction evidence="14">
        <text>L-aspartyl-L-lysine(out) = L-aspartyl-L-lysine(in)</text>
        <dbReference type="Rhea" id="RHEA:79411"/>
        <dbReference type="ChEBI" id="CHEBI:229953"/>
    </reaction>
</comment>
<comment type="catalytic activity">
    <reaction evidence="13">
        <text>L-alpha-aminoacyl-L-lysine(out) = L-alpha-aminoacyl-L-lysine(in)</text>
        <dbReference type="Rhea" id="RHEA:79383"/>
        <dbReference type="ChEBI" id="CHEBI:229966"/>
    </reaction>
</comment>
<feature type="transmembrane region" description="Helical" evidence="27">
    <location>
        <begin position="1784"/>
        <end position="1803"/>
    </location>
</feature>
<comment type="catalytic activity">
    <reaction evidence="8">
        <text>L-lysyl-L-alanine(out) = L-lysyl-L-alanine(in)</text>
        <dbReference type="Rhea" id="RHEA:79399"/>
        <dbReference type="ChEBI" id="CHEBI:229954"/>
    </reaction>
</comment>
<dbReference type="PANTHER" id="PTHR23512">
    <property type="entry name" value="MAJOR FACILITATOR SUPERFAMILY DOMAIN-CONTAINING PROTEIN 1"/>
    <property type="match status" value="1"/>
</dbReference>
<feature type="transmembrane region" description="Helical" evidence="27">
    <location>
        <begin position="1667"/>
        <end position="1690"/>
    </location>
</feature>
<comment type="similarity">
    <text evidence="2">Belongs to the major facilitator superfamily.</text>
</comment>
<keyword evidence="4 27" id="KW-0812">Transmembrane</keyword>
<evidence type="ECO:0000256" key="19">
    <source>
        <dbReference type="ARBA" id="ARBA00044919"/>
    </source>
</evidence>
<evidence type="ECO:0000256" key="24">
    <source>
        <dbReference type="ARBA" id="ARBA00046376"/>
    </source>
</evidence>
<evidence type="ECO:0000259" key="28">
    <source>
        <dbReference type="Pfam" id="PF04577"/>
    </source>
</evidence>
<dbReference type="Proteomes" id="UP000572268">
    <property type="component" value="Unassembled WGS sequence"/>
</dbReference>
<evidence type="ECO:0000256" key="3">
    <source>
        <dbReference type="ARBA" id="ARBA00022448"/>
    </source>
</evidence>
<feature type="transmembrane region" description="Helical" evidence="27">
    <location>
        <begin position="1823"/>
        <end position="1844"/>
    </location>
</feature>
<evidence type="ECO:0000256" key="22">
    <source>
        <dbReference type="ARBA" id="ARBA00045018"/>
    </source>
</evidence>
<comment type="catalytic activity">
    <reaction evidence="19">
        <text>L-alanyl-L-lysine(out) = L-alanyl-L-lysine(in)</text>
        <dbReference type="Rhea" id="RHEA:79415"/>
        <dbReference type="ChEBI" id="CHEBI:192470"/>
    </reaction>
</comment>
<evidence type="ECO:0000256" key="17">
    <source>
        <dbReference type="ARBA" id="ARBA00044903"/>
    </source>
</evidence>
<evidence type="ECO:0000256" key="15">
    <source>
        <dbReference type="ARBA" id="ARBA00044899"/>
    </source>
</evidence>
<dbReference type="GO" id="GO:0005765">
    <property type="term" value="C:lysosomal membrane"/>
    <property type="evidence" value="ECO:0007669"/>
    <property type="project" value="UniProtKB-SubCell"/>
</dbReference>
<evidence type="ECO:0000256" key="5">
    <source>
        <dbReference type="ARBA" id="ARBA00022989"/>
    </source>
</evidence>
<organism evidence="29 30">
    <name type="scientific">Perkinsus olseni</name>
    <name type="common">Perkinsus atlanticus</name>
    <dbReference type="NCBI Taxonomy" id="32597"/>
    <lineage>
        <taxon>Eukaryota</taxon>
        <taxon>Sar</taxon>
        <taxon>Alveolata</taxon>
        <taxon>Perkinsozoa</taxon>
        <taxon>Perkinsea</taxon>
        <taxon>Perkinsida</taxon>
        <taxon>Perkinsidae</taxon>
        <taxon>Perkinsus</taxon>
    </lineage>
</organism>
<comment type="catalytic activity">
    <reaction evidence="12">
        <text>L-lysyl-L-alpha-amino acid(out) = L-lysyl-L-alpha-amino acid(in)</text>
        <dbReference type="Rhea" id="RHEA:79387"/>
        <dbReference type="ChEBI" id="CHEBI:229965"/>
    </reaction>
</comment>
<feature type="transmembrane region" description="Helical" evidence="27">
    <location>
        <begin position="1731"/>
        <end position="1749"/>
    </location>
</feature>
<evidence type="ECO:0000256" key="26">
    <source>
        <dbReference type="SAM" id="MobiDB-lite"/>
    </source>
</evidence>
<dbReference type="Gene3D" id="1.20.1250.20">
    <property type="entry name" value="MFS general substrate transporter like domains"/>
    <property type="match status" value="1"/>
</dbReference>
<comment type="catalytic activity">
    <reaction evidence="9">
        <text>L-histidyl-glycine(out) = L-histidyl-glycine(in)</text>
        <dbReference type="Rhea" id="RHEA:79395"/>
        <dbReference type="ChEBI" id="CHEBI:229957"/>
    </reaction>
</comment>
<comment type="catalytic activity">
    <reaction evidence="17">
        <text>L-arginyl-glycine(out) = L-arginyl-glycine(in)</text>
        <dbReference type="Rhea" id="RHEA:79391"/>
        <dbReference type="ChEBI" id="CHEBI:229955"/>
    </reaction>
</comment>
<feature type="coiled-coil region" evidence="25">
    <location>
        <begin position="1197"/>
        <end position="1235"/>
    </location>
</feature>
<reference evidence="29 30" key="1">
    <citation type="submission" date="2020-04" db="EMBL/GenBank/DDBJ databases">
        <title>Perkinsus olseni comparative genomics.</title>
        <authorList>
            <person name="Bogema D.R."/>
        </authorList>
    </citation>
    <scope>NUCLEOTIDE SEQUENCE [LARGE SCALE GENOMIC DNA]</scope>
    <source>
        <strain evidence="29">ATCC PRA-31</strain>
    </source>
</reference>
<evidence type="ECO:0000256" key="13">
    <source>
        <dbReference type="ARBA" id="ARBA00044893"/>
    </source>
</evidence>
<dbReference type="GO" id="GO:0022857">
    <property type="term" value="F:transmembrane transporter activity"/>
    <property type="evidence" value="ECO:0007669"/>
    <property type="project" value="InterPro"/>
</dbReference>
<feature type="non-terminal residue" evidence="29">
    <location>
        <position position="2014"/>
    </location>
</feature>
<evidence type="ECO:0000256" key="4">
    <source>
        <dbReference type="ARBA" id="ARBA00022692"/>
    </source>
</evidence>
<evidence type="ECO:0000313" key="29">
    <source>
        <dbReference type="EMBL" id="KAF4662363.1"/>
    </source>
</evidence>
<comment type="catalytic activity">
    <reaction evidence="18">
        <text>L-histidyl-L-alpha-amino acid(out) = L-histidyl-L-alpha-amino acid(in)</text>
        <dbReference type="Rhea" id="RHEA:79379"/>
        <dbReference type="ChEBI" id="CHEBI:229964"/>
    </reaction>
</comment>